<dbReference type="AlphaFoldDB" id="A0A4C1U9Z4"/>
<sequence>MALRIFGPQQRPASTPVAPAPASSRAGASLRSLGLKTIQTHTKKQNNIDYNGRRLCEYSGSDRDHVPTTLGCWHRGPHRSCETTRSRRGGRAARPTLTRLRQERNRHSNTMIDAHTSAARDRYCSASGAARAHTRRRLDGRANSNRKLIIMTAGRREIDQCITAVGRCSAERDVRKWDRTKIYRIFNRMKFRI</sequence>
<organism evidence="2 3">
    <name type="scientific">Eumeta variegata</name>
    <name type="common">Bagworm moth</name>
    <name type="synonym">Eumeta japonica</name>
    <dbReference type="NCBI Taxonomy" id="151549"/>
    <lineage>
        <taxon>Eukaryota</taxon>
        <taxon>Metazoa</taxon>
        <taxon>Ecdysozoa</taxon>
        <taxon>Arthropoda</taxon>
        <taxon>Hexapoda</taxon>
        <taxon>Insecta</taxon>
        <taxon>Pterygota</taxon>
        <taxon>Neoptera</taxon>
        <taxon>Endopterygota</taxon>
        <taxon>Lepidoptera</taxon>
        <taxon>Glossata</taxon>
        <taxon>Ditrysia</taxon>
        <taxon>Tineoidea</taxon>
        <taxon>Psychidae</taxon>
        <taxon>Oiketicinae</taxon>
        <taxon>Eumeta</taxon>
    </lineage>
</organism>
<feature type="region of interest" description="Disordered" evidence="1">
    <location>
        <begin position="1"/>
        <end position="26"/>
    </location>
</feature>
<keyword evidence="3" id="KW-1185">Reference proteome</keyword>
<reference evidence="2 3" key="1">
    <citation type="journal article" date="2019" name="Commun. Biol.">
        <title>The bagworm genome reveals a unique fibroin gene that provides high tensile strength.</title>
        <authorList>
            <person name="Kono N."/>
            <person name="Nakamura H."/>
            <person name="Ohtoshi R."/>
            <person name="Tomita M."/>
            <person name="Numata K."/>
            <person name="Arakawa K."/>
        </authorList>
    </citation>
    <scope>NUCLEOTIDE SEQUENCE [LARGE SCALE GENOMIC DNA]</scope>
</reference>
<evidence type="ECO:0000313" key="3">
    <source>
        <dbReference type="Proteomes" id="UP000299102"/>
    </source>
</evidence>
<proteinExistence type="predicted"/>
<protein>
    <submittedName>
        <fullName evidence="2">Uncharacterized protein</fullName>
    </submittedName>
</protein>
<evidence type="ECO:0000256" key="1">
    <source>
        <dbReference type="SAM" id="MobiDB-lite"/>
    </source>
</evidence>
<comment type="caution">
    <text evidence="2">The sequence shown here is derived from an EMBL/GenBank/DDBJ whole genome shotgun (WGS) entry which is preliminary data.</text>
</comment>
<feature type="compositionally biased region" description="Low complexity" evidence="1">
    <location>
        <begin position="11"/>
        <end position="26"/>
    </location>
</feature>
<accession>A0A4C1U9Z4</accession>
<name>A0A4C1U9Z4_EUMVA</name>
<dbReference type="EMBL" id="BGZK01000149">
    <property type="protein sequence ID" value="GBP23263.1"/>
    <property type="molecule type" value="Genomic_DNA"/>
</dbReference>
<gene>
    <name evidence="2" type="ORF">EVAR_75976_1</name>
</gene>
<evidence type="ECO:0000313" key="2">
    <source>
        <dbReference type="EMBL" id="GBP23263.1"/>
    </source>
</evidence>
<dbReference type="Proteomes" id="UP000299102">
    <property type="component" value="Unassembled WGS sequence"/>
</dbReference>